<dbReference type="GeneID" id="54454840"/>
<accession>A0A6A6YTY6</accession>
<evidence type="ECO:0000313" key="2">
    <source>
        <dbReference type="Proteomes" id="UP000504636"/>
    </source>
</evidence>
<gene>
    <name evidence="1 3" type="ORF">BDZ99DRAFT_276216</name>
</gene>
<evidence type="ECO:0000313" key="3">
    <source>
        <dbReference type="RefSeq" id="XP_033578448.1"/>
    </source>
</evidence>
<evidence type="ECO:0000313" key="1">
    <source>
        <dbReference type="EMBL" id="KAF2811484.1"/>
    </source>
</evidence>
<name>A0A6A6YTY6_9PEZI</name>
<sequence length="64" mass="7202">MKKSKRIGHMLGDTDMGIDFCRFCFDLNTVGVGTGLLFSTVSFPKGCFYLLLFRPLIDFNLLSC</sequence>
<reference evidence="1 3" key="1">
    <citation type="journal article" date="2020" name="Stud. Mycol.">
        <title>101 Dothideomycetes genomes: a test case for predicting lifestyles and emergence of pathogens.</title>
        <authorList>
            <person name="Haridas S."/>
            <person name="Albert R."/>
            <person name="Binder M."/>
            <person name="Bloem J."/>
            <person name="Labutti K."/>
            <person name="Salamov A."/>
            <person name="Andreopoulos B."/>
            <person name="Baker S."/>
            <person name="Barry K."/>
            <person name="Bills G."/>
            <person name="Bluhm B."/>
            <person name="Cannon C."/>
            <person name="Castanera R."/>
            <person name="Culley D."/>
            <person name="Daum C."/>
            <person name="Ezra D."/>
            <person name="Gonzalez J."/>
            <person name="Henrissat B."/>
            <person name="Kuo A."/>
            <person name="Liang C."/>
            <person name="Lipzen A."/>
            <person name="Lutzoni F."/>
            <person name="Magnuson J."/>
            <person name="Mondo S."/>
            <person name="Nolan M."/>
            <person name="Ohm R."/>
            <person name="Pangilinan J."/>
            <person name="Park H.-J."/>
            <person name="Ramirez L."/>
            <person name="Alfaro M."/>
            <person name="Sun H."/>
            <person name="Tritt A."/>
            <person name="Yoshinaga Y."/>
            <person name="Zwiers L.-H."/>
            <person name="Turgeon B."/>
            <person name="Goodwin S."/>
            <person name="Spatafora J."/>
            <person name="Crous P."/>
            <person name="Grigoriev I."/>
        </authorList>
    </citation>
    <scope>NUCLEOTIDE SEQUENCE</scope>
    <source>
        <strain evidence="1 3">CBS 304.34</strain>
    </source>
</reference>
<reference evidence="3" key="3">
    <citation type="submission" date="2025-04" db="UniProtKB">
        <authorList>
            <consortium name="RefSeq"/>
        </authorList>
    </citation>
    <scope>IDENTIFICATION</scope>
    <source>
        <strain evidence="3">CBS 304.34</strain>
    </source>
</reference>
<organism evidence="1">
    <name type="scientific">Mytilinidion resinicola</name>
    <dbReference type="NCBI Taxonomy" id="574789"/>
    <lineage>
        <taxon>Eukaryota</taxon>
        <taxon>Fungi</taxon>
        <taxon>Dikarya</taxon>
        <taxon>Ascomycota</taxon>
        <taxon>Pezizomycotina</taxon>
        <taxon>Dothideomycetes</taxon>
        <taxon>Pleosporomycetidae</taxon>
        <taxon>Mytilinidiales</taxon>
        <taxon>Mytilinidiaceae</taxon>
        <taxon>Mytilinidion</taxon>
    </lineage>
</organism>
<proteinExistence type="predicted"/>
<dbReference type="RefSeq" id="XP_033578448.1">
    <property type="nucleotide sequence ID" value="XM_033713947.1"/>
</dbReference>
<keyword evidence="2" id="KW-1185">Reference proteome</keyword>
<reference evidence="3" key="2">
    <citation type="submission" date="2020-04" db="EMBL/GenBank/DDBJ databases">
        <authorList>
            <consortium name="NCBI Genome Project"/>
        </authorList>
    </citation>
    <scope>NUCLEOTIDE SEQUENCE</scope>
    <source>
        <strain evidence="3">CBS 304.34</strain>
    </source>
</reference>
<protein>
    <submittedName>
        <fullName evidence="1 3">Uncharacterized protein</fullName>
    </submittedName>
</protein>
<dbReference type="EMBL" id="MU003698">
    <property type="protein sequence ID" value="KAF2811484.1"/>
    <property type="molecule type" value="Genomic_DNA"/>
</dbReference>
<dbReference type="Proteomes" id="UP000504636">
    <property type="component" value="Unplaced"/>
</dbReference>
<dbReference type="AlphaFoldDB" id="A0A6A6YTY6"/>